<sequence length="280" mass="31222">MTSTPSASMSACDTVSDTSRGSVSFGFLFPLPPLCSMHCGMRTFVIHMTASTARRPNAERLCASLPNAELFEAVDGKDPAQIADVQLFSGDLYRPRYPFPLRPAEIGVFASHRRIWRKLVDEKIDRAIISEDDLRIDPCRMASALEMLDPLATPDHYIRIPVKQREDAARTLVKQNGLRLILPKVIGLQCVCQVVGRRAAERLLAVTDQIDRPVDTFLQMHWVTGQPILSLQGSGNQEVAREIGGSTIQTSPPLADKLTREFKRAAYRRKLYLHPQRSAA</sequence>
<keyword evidence="2" id="KW-0808">Transferase</keyword>
<evidence type="ECO:0000259" key="1">
    <source>
        <dbReference type="Pfam" id="PF01755"/>
    </source>
</evidence>
<protein>
    <submittedName>
        <fullName evidence="2">Glycosyltransferase family 25 (LPS biosynthesis protein)</fullName>
    </submittedName>
</protein>
<organism evidence="2 3">
    <name type="scientific">Ruegeria atlantica</name>
    <dbReference type="NCBI Taxonomy" id="81569"/>
    <lineage>
        <taxon>Bacteria</taxon>
        <taxon>Pseudomonadati</taxon>
        <taxon>Pseudomonadota</taxon>
        <taxon>Alphaproteobacteria</taxon>
        <taxon>Rhodobacterales</taxon>
        <taxon>Roseobacteraceae</taxon>
        <taxon>Ruegeria</taxon>
    </lineage>
</organism>
<name>A0A0P1EDS2_9RHOB</name>
<evidence type="ECO:0000313" key="3">
    <source>
        <dbReference type="Proteomes" id="UP000050783"/>
    </source>
</evidence>
<proteinExistence type="predicted"/>
<dbReference type="CDD" id="cd06532">
    <property type="entry name" value="Glyco_transf_25"/>
    <property type="match status" value="1"/>
</dbReference>
<feature type="domain" description="Glycosyl transferase family 25" evidence="1">
    <location>
        <begin position="42"/>
        <end position="139"/>
    </location>
</feature>
<dbReference type="GO" id="GO:0016740">
    <property type="term" value="F:transferase activity"/>
    <property type="evidence" value="ECO:0007669"/>
    <property type="project" value="UniProtKB-KW"/>
</dbReference>
<reference evidence="2 3" key="1">
    <citation type="submission" date="2015-09" db="EMBL/GenBank/DDBJ databases">
        <authorList>
            <consortium name="Swine Surveillance"/>
        </authorList>
    </citation>
    <scope>NUCLEOTIDE SEQUENCE [LARGE SCALE GENOMIC DNA]</scope>
    <source>
        <strain evidence="2 3">CECT 4292</strain>
    </source>
</reference>
<gene>
    <name evidence="2" type="ORF">RUA4292_01578</name>
</gene>
<dbReference type="Pfam" id="PF01755">
    <property type="entry name" value="Glyco_transf_25"/>
    <property type="match status" value="1"/>
</dbReference>
<dbReference type="EMBL" id="CYPU01000023">
    <property type="protein sequence ID" value="CUH47408.1"/>
    <property type="molecule type" value="Genomic_DNA"/>
</dbReference>
<accession>A0A0P1EDS2</accession>
<dbReference type="Proteomes" id="UP000050783">
    <property type="component" value="Unassembled WGS sequence"/>
</dbReference>
<dbReference type="STRING" id="81569.RUM4293_03954"/>
<evidence type="ECO:0000313" key="2">
    <source>
        <dbReference type="EMBL" id="CUH47408.1"/>
    </source>
</evidence>
<dbReference type="AlphaFoldDB" id="A0A0P1EDS2"/>
<dbReference type="InterPro" id="IPR002654">
    <property type="entry name" value="Glyco_trans_25"/>
</dbReference>